<accession>A0A0F8WJC1</accession>
<organism evidence="1">
    <name type="scientific">marine sediment metagenome</name>
    <dbReference type="NCBI Taxonomy" id="412755"/>
    <lineage>
        <taxon>unclassified sequences</taxon>
        <taxon>metagenomes</taxon>
        <taxon>ecological metagenomes</taxon>
    </lineage>
</organism>
<reference evidence="1" key="1">
    <citation type="journal article" date="2015" name="Nature">
        <title>Complex archaea that bridge the gap between prokaryotes and eukaryotes.</title>
        <authorList>
            <person name="Spang A."/>
            <person name="Saw J.H."/>
            <person name="Jorgensen S.L."/>
            <person name="Zaremba-Niedzwiedzka K."/>
            <person name="Martijn J."/>
            <person name="Lind A.E."/>
            <person name="van Eijk R."/>
            <person name="Schleper C."/>
            <person name="Guy L."/>
            <person name="Ettema T.J."/>
        </authorList>
    </citation>
    <scope>NUCLEOTIDE SEQUENCE</scope>
</reference>
<sequence length="36" mass="4298">MKNPEIFEGKHFQDILEEIHTQAVKKRESIEILMNT</sequence>
<name>A0A0F8WJC1_9ZZZZ</name>
<proteinExistence type="predicted"/>
<dbReference type="AlphaFoldDB" id="A0A0F8WJC1"/>
<dbReference type="EMBL" id="LAZR01064729">
    <property type="protein sequence ID" value="KKK56962.1"/>
    <property type="molecule type" value="Genomic_DNA"/>
</dbReference>
<feature type="non-terminal residue" evidence="1">
    <location>
        <position position="36"/>
    </location>
</feature>
<evidence type="ECO:0000313" key="1">
    <source>
        <dbReference type="EMBL" id="KKK56962.1"/>
    </source>
</evidence>
<comment type="caution">
    <text evidence="1">The sequence shown here is derived from an EMBL/GenBank/DDBJ whole genome shotgun (WGS) entry which is preliminary data.</text>
</comment>
<gene>
    <name evidence="1" type="ORF">LCGC14_3059300</name>
</gene>
<protein>
    <submittedName>
        <fullName evidence="1">Uncharacterized protein</fullName>
    </submittedName>
</protein>